<evidence type="ECO:0000313" key="2">
    <source>
        <dbReference type="EMBL" id="EAX99638.1"/>
    </source>
</evidence>
<dbReference type="InterPro" id="IPR011050">
    <property type="entry name" value="Pectin_lyase_fold/virulence"/>
</dbReference>
<evidence type="ECO:0000259" key="1">
    <source>
        <dbReference type="Pfam" id="PF13229"/>
    </source>
</evidence>
<dbReference type="RefSeq" id="XP_001312568.1">
    <property type="nucleotide sequence ID" value="XM_001312567.1"/>
</dbReference>
<keyword evidence="3" id="KW-1185">Reference proteome</keyword>
<dbReference type="VEuPathDB" id="TrichDB:TVAGG3_0579160"/>
<evidence type="ECO:0000313" key="3">
    <source>
        <dbReference type="Proteomes" id="UP000001542"/>
    </source>
</evidence>
<dbReference type="AlphaFoldDB" id="A2F609"/>
<name>A2F609_TRIV3</name>
<dbReference type="KEGG" id="tva:4757448"/>
<gene>
    <name evidence="2" type="ORF">TVAG_091050</name>
</gene>
<dbReference type="Pfam" id="PF13229">
    <property type="entry name" value="Beta_helix"/>
    <property type="match status" value="1"/>
</dbReference>
<sequence>MKNVSLINLAIASIYHTSPQIQADNMKFQLSKSYFSHSFGPLLQSFQNSIIKLYQTTMKNFLTTPVRIDSEKSFSKTTYSSRIFLKQQNLVTIEQCTFLKCIDLQRSGGGLYVMTCNATIRKSIFKSCIAKATGAAEITDSDYINFTYNSIDNCHANRIGACFFDGKNMLSLVFCENSNFTNCNANTWIGGIRLQHNSGKIKNCIFGGNTATKYGAVFEFSSSPGFKSFYGCSIINNSALDNSAGINLFLMRFHGEIEECSFINNQNCSVLVESDSCALDITDSYFTEFKSKEIIVLYKSCQVEVYDCKFNVDVQKRKKQ</sequence>
<proteinExistence type="predicted"/>
<reference evidence="2" key="1">
    <citation type="submission" date="2006-10" db="EMBL/GenBank/DDBJ databases">
        <authorList>
            <person name="Amadeo P."/>
            <person name="Zhao Q."/>
            <person name="Wortman J."/>
            <person name="Fraser-Liggett C."/>
            <person name="Carlton J."/>
        </authorList>
    </citation>
    <scope>NUCLEOTIDE SEQUENCE</scope>
    <source>
        <strain evidence="2">G3</strain>
    </source>
</reference>
<dbReference type="OrthoDB" id="10474668at2759"/>
<dbReference type="Proteomes" id="UP000001542">
    <property type="component" value="Unassembled WGS sequence"/>
</dbReference>
<dbReference type="VEuPathDB" id="TrichDB:TVAG_091050"/>
<dbReference type="InterPro" id="IPR039448">
    <property type="entry name" value="Beta_helix"/>
</dbReference>
<dbReference type="InParanoid" id="A2F609"/>
<dbReference type="EMBL" id="DS113630">
    <property type="protein sequence ID" value="EAX99638.1"/>
    <property type="molecule type" value="Genomic_DNA"/>
</dbReference>
<reference evidence="2" key="2">
    <citation type="journal article" date="2007" name="Science">
        <title>Draft genome sequence of the sexually transmitted pathogen Trichomonas vaginalis.</title>
        <authorList>
            <person name="Carlton J.M."/>
            <person name="Hirt R.P."/>
            <person name="Silva J.C."/>
            <person name="Delcher A.L."/>
            <person name="Schatz M."/>
            <person name="Zhao Q."/>
            <person name="Wortman J.R."/>
            <person name="Bidwell S.L."/>
            <person name="Alsmark U.C.M."/>
            <person name="Besteiro S."/>
            <person name="Sicheritz-Ponten T."/>
            <person name="Noel C.J."/>
            <person name="Dacks J.B."/>
            <person name="Foster P.G."/>
            <person name="Simillion C."/>
            <person name="Van de Peer Y."/>
            <person name="Miranda-Saavedra D."/>
            <person name="Barton G.J."/>
            <person name="Westrop G.D."/>
            <person name="Mueller S."/>
            <person name="Dessi D."/>
            <person name="Fiori P.L."/>
            <person name="Ren Q."/>
            <person name="Paulsen I."/>
            <person name="Zhang H."/>
            <person name="Bastida-Corcuera F.D."/>
            <person name="Simoes-Barbosa A."/>
            <person name="Brown M.T."/>
            <person name="Hayes R.D."/>
            <person name="Mukherjee M."/>
            <person name="Okumura C.Y."/>
            <person name="Schneider R."/>
            <person name="Smith A.J."/>
            <person name="Vanacova S."/>
            <person name="Villalvazo M."/>
            <person name="Haas B.J."/>
            <person name="Pertea M."/>
            <person name="Feldblyum T.V."/>
            <person name="Utterback T.R."/>
            <person name="Shu C.L."/>
            <person name="Osoegawa K."/>
            <person name="de Jong P.J."/>
            <person name="Hrdy I."/>
            <person name="Horvathova L."/>
            <person name="Zubacova Z."/>
            <person name="Dolezal P."/>
            <person name="Malik S.B."/>
            <person name="Logsdon J.M. Jr."/>
            <person name="Henze K."/>
            <person name="Gupta A."/>
            <person name="Wang C.C."/>
            <person name="Dunne R.L."/>
            <person name="Upcroft J.A."/>
            <person name="Upcroft P."/>
            <person name="White O."/>
            <person name="Salzberg S.L."/>
            <person name="Tang P."/>
            <person name="Chiu C.-H."/>
            <person name="Lee Y.-S."/>
            <person name="Embley T.M."/>
            <person name="Coombs G.H."/>
            <person name="Mottram J.C."/>
            <person name="Tachezy J."/>
            <person name="Fraser-Liggett C.M."/>
            <person name="Johnson P.J."/>
        </authorList>
    </citation>
    <scope>NUCLEOTIDE SEQUENCE [LARGE SCALE GENOMIC DNA]</scope>
    <source>
        <strain evidence="2">G3</strain>
    </source>
</reference>
<protein>
    <recommendedName>
        <fullName evidence="1">Right handed beta helix domain-containing protein</fullName>
    </recommendedName>
</protein>
<accession>A2F609</accession>
<organism evidence="2 3">
    <name type="scientific">Trichomonas vaginalis (strain ATCC PRA-98 / G3)</name>
    <dbReference type="NCBI Taxonomy" id="412133"/>
    <lineage>
        <taxon>Eukaryota</taxon>
        <taxon>Metamonada</taxon>
        <taxon>Parabasalia</taxon>
        <taxon>Trichomonadida</taxon>
        <taxon>Trichomonadidae</taxon>
        <taxon>Trichomonas</taxon>
    </lineage>
</organism>
<dbReference type="SUPFAM" id="SSF51126">
    <property type="entry name" value="Pectin lyase-like"/>
    <property type="match status" value="1"/>
</dbReference>
<feature type="domain" description="Right handed beta helix" evidence="1">
    <location>
        <begin position="83"/>
        <end position="237"/>
    </location>
</feature>